<keyword evidence="5" id="KW-0255">Endonuclease</keyword>
<dbReference type="InterPro" id="IPR000477">
    <property type="entry name" value="RT_dom"/>
</dbReference>
<evidence type="ECO:0000256" key="3">
    <source>
        <dbReference type="ARBA" id="ARBA00022695"/>
    </source>
</evidence>
<evidence type="ECO:0000259" key="12">
    <source>
        <dbReference type="PROSITE" id="PS50994"/>
    </source>
</evidence>
<dbReference type="Gene3D" id="1.10.340.70">
    <property type="match status" value="1"/>
</dbReference>
<dbReference type="Gramene" id="EOY08653">
    <property type="protein sequence ID" value="EOY08653"/>
    <property type="gene ID" value="TCM_023542"/>
</dbReference>
<dbReference type="SUPFAM" id="SSF53098">
    <property type="entry name" value="Ribonuclease H-like"/>
    <property type="match status" value="1"/>
</dbReference>
<dbReference type="PANTHER" id="PTHR37984">
    <property type="entry name" value="PROTEIN CBG26694"/>
    <property type="match status" value="1"/>
</dbReference>
<dbReference type="FunFam" id="3.10.10.10:FF:000007">
    <property type="entry name" value="Retrovirus-related Pol polyprotein from transposon 17.6-like Protein"/>
    <property type="match status" value="1"/>
</dbReference>
<feature type="compositionally biased region" description="Basic and acidic residues" evidence="11">
    <location>
        <begin position="1099"/>
        <end position="1110"/>
    </location>
</feature>
<feature type="compositionally biased region" description="Polar residues" evidence="11">
    <location>
        <begin position="182"/>
        <end position="191"/>
    </location>
</feature>
<keyword evidence="8" id="KW-0229">DNA integration</keyword>
<gene>
    <name evidence="13" type="ORF">TCM_023542</name>
</gene>
<dbReference type="GO" id="GO:0004190">
    <property type="term" value="F:aspartic-type endopeptidase activity"/>
    <property type="evidence" value="ECO:0007669"/>
    <property type="project" value="InterPro"/>
</dbReference>
<dbReference type="Pfam" id="PF17921">
    <property type="entry name" value="Integrase_H2C2"/>
    <property type="match status" value="1"/>
</dbReference>
<dbReference type="PANTHER" id="PTHR37984:SF5">
    <property type="entry name" value="PROTEIN NYNRIN-LIKE"/>
    <property type="match status" value="1"/>
</dbReference>
<feature type="region of interest" description="Disordered" evidence="11">
    <location>
        <begin position="166"/>
        <end position="196"/>
    </location>
</feature>
<keyword evidence="14" id="KW-1185">Reference proteome</keyword>
<evidence type="ECO:0000256" key="6">
    <source>
        <dbReference type="ARBA" id="ARBA00022801"/>
    </source>
</evidence>
<dbReference type="InterPro" id="IPR041588">
    <property type="entry name" value="Integrase_H2C2"/>
</dbReference>
<evidence type="ECO:0000256" key="4">
    <source>
        <dbReference type="ARBA" id="ARBA00022722"/>
    </source>
</evidence>
<dbReference type="Pfam" id="PF17919">
    <property type="entry name" value="RT_RNaseH_2"/>
    <property type="match status" value="1"/>
</dbReference>
<keyword evidence="4" id="KW-0540">Nuclease</keyword>
<dbReference type="eggNOG" id="KOG0017">
    <property type="taxonomic scope" value="Eukaryota"/>
</dbReference>
<evidence type="ECO:0000256" key="5">
    <source>
        <dbReference type="ARBA" id="ARBA00022759"/>
    </source>
</evidence>
<dbReference type="GO" id="GO:0003676">
    <property type="term" value="F:nucleic acid binding"/>
    <property type="evidence" value="ECO:0007669"/>
    <property type="project" value="InterPro"/>
</dbReference>
<keyword evidence="1" id="KW-0645">Protease</keyword>
<keyword evidence="2" id="KW-0808">Transferase</keyword>
<dbReference type="GO" id="GO:0004519">
    <property type="term" value="F:endonuclease activity"/>
    <property type="evidence" value="ECO:0007669"/>
    <property type="project" value="UniProtKB-KW"/>
</dbReference>
<dbReference type="InterPro" id="IPR050951">
    <property type="entry name" value="Retrovirus_Pol_polyprotein"/>
</dbReference>
<proteinExistence type="predicted"/>
<dbReference type="HOGENOM" id="CLU_000384_2_0_1"/>
<dbReference type="Pfam" id="PF08284">
    <property type="entry name" value="RVP_2"/>
    <property type="match status" value="1"/>
</dbReference>
<dbReference type="Gene3D" id="3.30.70.270">
    <property type="match status" value="1"/>
</dbReference>
<keyword evidence="9" id="KW-0695">RNA-directed DNA polymerase</keyword>
<dbReference type="FunFam" id="3.30.70.270:FF:000020">
    <property type="entry name" value="Transposon Tf2-6 polyprotein-like Protein"/>
    <property type="match status" value="1"/>
</dbReference>
<dbReference type="InParanoid" id="A0A061EVL2"/>
<dbReference type="InterPro" id="IPR001584">
    <property type="entry name" value="Integrase_cat-core"/>
</dbReference>
<evidence type="ECO:0000256" key="1">
    <source>
        <dbReference type="ARBA" id="ARBA00022670"/>
    </source>
</evidence>
<organism evidence="13 14">
    <name type="scientific">Theobroma cacao</name>
    <name type="common">Cacao</name>
    <name type="synonym">Cocoa</name>
    <dbReference type="NCBI Taxonomy" id="3641"/>
    <lineage>
        <taxon>Eukaryota</taxon>
        <taxon>Viridiplantae</taxon>
        <taxon>Streptophyta</taxon>
        <taxon>Embryophyta</taxon>
        <taxon>Tracheophyta</taxon>
        <taxon>Spermatophyta</taxon>
        <taxon>Magnoliopsida</taxon>
        <taxon>eudicotyledons</taxon>
        <taxon>Gunneridae</taxon>
        <taxon>Pentapetalae</taxon>
        <taxon>rosids</taxon>
        <taxon>malvids</taxon>
        <taxon>Malvales</taxon>
        <taxon>Malvaceae</taxon>
        <taxon>Byttnerioideae</taxon>
        <taxon>Theobroma</taxon>
    </lineage>
</organism>
<dbReference type="InterPro" id="IPR043128">
    <property type="entry name" value="Rev_trsase/Diguanyl_cyclase"/>
</dbReference>
<evidence type="ECO:0000256" key="10">
    <source>
        <dbReference type="ARBA" id="ARBA00023268"/>
    </source>
</evidence>
<accession>A0A061EVL2</accession>
<dbReference type="Proteomes" id="UP000026915">
    <property type="component" value="Chromosome 5"/>
</dbReference>
<evidence type="ECO:0000256" key="11">
    <source>
        <dbReference type="SAM" id="MobiDB-lite"/>
    </source>
</evidence>
<dbReference type="InterPro" id="IPR001969">
    <property type="entry name" value="Aspartic_peptidase_AS"/>
</dbReference>
<dbReference type="EMBL" id="CM001883">
    <property type="protein sequence ID" value="EOY08653.1"/>
    <property type="molecule type" value="Genomic_DNA"/>
</dbReference>
<evidence type="ECO:0000256" key="9">
    <source>
        <dbReference type="ARBA" id="ARBA00022918"/>
    </source>
</evidence>
<dbReference type="Gene3D" id="3.10.10.10">
    <property type="entry name" value="HIV Type 1 Reverse Transcriptase, subunit A, domain 1"/>
    <property type="match status" value="1"/>
</dbReference>
<dbReference type="InterPro" id="IPR041577">
    <property type="entry name" value="RT_RNaseH_2"/>
</dbReference>
<dbReference type="InterPro" id="IPR036397">
    <property type="entry name" value="RNaseH_sf"/>
</dbReference>
<feature type="region of interest" description="Disordered" evidence="11">
    <location>
        <begin position="1087"/>
        <end position="1110"/>
    </location>
</feature>
<keyword evidence="6" id="KW-0378">Hydrolase</keyword>
<evidence type="ECO:0000256" key="2">
    <source>
        <dbReference type="ARBA" id="ARBA00022679"/>
    </source>
</evidence>
<evidence type="ECO:0000256" key="7">
    <source>
        <dbReference type="ARBA" id="ARBA00022842"/>
    </source>
</evidence>
<protein>
    <submittedName>
        <fullName evidence="13">DNA/RNA polymerases superfamily protein</fullName>
    </submittedName>
</protein>
<dbReference type="PROSITE" id="PS50994">
    <property type="entry name" value="INTEGRASE"/>
    <property type="match status" value="1"/>
</dbReference>
<dbReference type="SUPFAM" id="SSF56672">
    <property type="entry name" value="DNA/RNA polymerases"/>
    <property type="match status" value="1"/>
</dbReference>
<dbReference type="InterPro" id="IPR043502">
    <property type="entry name" value="DNA/RNA_pol_sf"/>
</dbReference>
<keyword evidence="3" id="KW-0548">Nucleotidyltransferase</keyword>
<keyword evidence="7" id="KW-0460">Magnesium</keyword>
<dbReference type="GO" id="GO:0003964">
    <property type="term" value="F:RNA-directed DNA polymerase activity"/>
    <property type="evidence" value="ECO:0007669"/>
    <property type="project" value="UniProtKB-KW"/>
</dbReference>
<dbReference type="STRING" id="3641.A0A061EVL2"/>
<reference evidence="13 14" key="1">
    <citation type="journal article" date="2013" name="Genome Biol.">
        <title>The genome sequence of the most widely cultivated cacao type and its use to identify candidate genes regulating pod color.</title>
        <authorList>
            <person name="Motamayor J.C."/>
            <person name="Mockaitis K."/>
            <person name="Schmutz J."/>
            <person name="Haiminen N."/>
            <person name="Iii D.L."/>
            <person name="Cornejo O."/>
            <person name="Findley S.D."/>
            <person name="Zheng P."/>
            <person name="Utro F."/>
            <person name="Royaert S."/>
            <person name="Saski C."/>
            <person name="Jenkins J."/>
            <person name="Podicheti R."/>
            <person name="Zhao M."/>
            <person name="Scheffler B.E."/>
            <person name="Stack J.C."/>
            <person name="Feltus F.A."/>
            <person name="Mustiga G.M."/>
            <person name="Amores F."/>
            <person name="Phillips W."/>
            <person name="Marelli J.P."/>
            <person name="May G.D."/>
            <person name="Shapiro H."/>
            <person name="Ma J."/>
            <person name="Bustamante C.D."/>
            <person name="Schnell R.J."/>
            <person name="Main D."/>
            <person name="Gilbert D."/>
            <person name="Parida L."/>
            <person name="Kuhn D.N."/>
        </authorList>
    </citation>
    <scope>NUCLEOTIDE SEQUENCE [LARGE SCALE GENOMIC DNA]</scope>
    <source>
        <strain evidence="14">cv. Matina 1-6</strain>
    </source>
</reference>
<dbReference type="InterPro" id="IPR012337">
    <property type="entry name" value="RNaseH-like_sf"/>
</dbReference>
<dbReference type="Gene3D" id="3.30.420.10">
    <property type="entry name" value="Ribonuclease H-like superfamily/Ribonuclease H"/>
    <property type="match status" value="1"/>
</dbReference>
<dbReference type="GO" id="GO:0006508">
    <property type="term" value="P:proteolysis"/>
    <property type="evidence" value="ECO:0007669"/>
    <property type="project" value="UniProtKB-KW"/>
</dbReference>
<dbReference type="GO" id="GO:0015074">
    <property type="term" value="P:DNA integration"/>
    <property type="evidence" value="ECO:0007669"/>
    <property type="project" value="UniProtKB-KW"/>
</dbReference>
<dbReference type="Pfam" id="PF00078">
    <property type="entry name" value="RVT_1"/>
    <property type="match status" value="1"/>
</dbReference>
<feature type="domain" description="Integrase catalytic" evidence="12">
    <location>
        <begin position="854"/>
        <end position="1019"/>
    </location>
</feature>
<keyword evidence="10" id="KW-0511">Multifunctional enzyme</keyword>
<evidence type="ECO:0000313" key="14">
    <source>
        <dbReference type="Proteomes" id="UP000026915"/>
    </source>
</evidence>
<dbReference type="CDD" id="cd01647">
    <property type="entry name" value="RT_LTR"/>
    <property type="match status" value="1"/>
</dbReference>
<name>A0A061EVL2_THECC</name>
<dbReference type="PROSITE" id="PS00141">
    <property type="entry name" value="ASP_PROTEASE"/>
    <property type="match status" value="1"/>
</dbReference>
<sequence>MPTEAAQALAAFFAAMASQAQTGQVPPVVPPTTPLVPPPVQDVSISKKLKEARQLGYVSFTDKRARTWWNSVKSHSATPQTWSDFLKEFDEEYETRFNKLMLYVPNLVRSEQDQANYFEEGLRNEIRERMTVTGREPHKEVVQMALRAEKFATENRRIRTEFAKRRNPGMSSSQLVKRGKDSATSGSTTSMGHIRSNCPWLGRATVAASSPPARTNMQRRDSSGLSPRQGVAIQFGVESNTSTHPPSRPQTRTATRVFAVTEDEARVRPGAVTGTMSLFDKDAYVLIDSGSDRSYVSTTFASIADRNLSPLEGEIVVHTPLGEQLIRNTCYRDCGLTAHRANVDYFRKEVVLRNSDGAEIVFVGEHRVLPSCVISAIKASKLVQKGYPTYLAYVIDTSKGEPKLEDVPIVSEFLDVFPDDLPGLPPDRELEFPIDLLPDTAPISIPPYRMAPAELKELKVQLQDLVDKGFIRLSISPWGALVLFVKKKDGTLRLCIDYRQLNRVTIKNKYPLPRIDDLFDQLRGAMVFSKIDLRSGYYQLRIKEQDVPKTAFRMRYGHYEFLVMPFGLTNALAVFMDLMNRVFHPYLDKFVIVFIDDILEVVFLGHVVSGAGIYVDPKKIQAILQWEQPRMVTEISSFLGLVDYYRRFVQGFSLIAAPLTRLTHKGVKFEWDDVCENRFQELKNRLTSTPVLTLPVSGKEFVVYSDASKLGLGCVLMQDEKLNNGEDGTLLASFVVRPSLLNQIRELQKSDDWLKQEVQKLQDGEASEFRLSDDGTLMLRDRICVLKDDQLRRAILEEAHSSAYALHLESTKMYRTIKESYWWPGMKRDIAEFVAKCLTCQQIKAEHQKLSGTLQPLPIPEWKWEHVTMDFVLGLLRTQSGKDAIWVIVDRLTKSAHFLAIHNTYSIEKLVKLYIDEIVRLYGVPISIVSDRDPRFTSRFWSKFQEALGTKLRFSTAFHPQTDGQSERTIQTLEDMLRACVIDFIGSWDRHLPLVEFAYNNSFQSSIGMAPYEALYGRKCQTPFCWDEVGERKLVNVELIDLTNNKVKVIRERLKTAQDRQKNYLDKRRKDLEFEVDDKVFLKVSPWKGNNLKFPSGESSDKGKEIASED</sequence>
<evidence type="ECO:0000256" key="8">
    <source>
        <dbReference type="ARBA" id="ARBA00022908"/>
    </source>
</evidence>
<evidence type="ECO:0000313" key="13">
    <source>
        <dbReference type="EMBL" id="EOY08653.1"/>
    </source>
</evidence>
<dbReference type="AlphaFoldDB" id="A0A061EVL2"/>